<dbReference type="AlphaFoldDB" id="A0A175VKB1"/>
<evidence type="ECO:0000313" key="9">
    <source>
        <dbReference type="Proteomes" id="UP000078435"/>
    </source>
</evidence>
<proteinExistence type="predicted"/>
<reference evidence="8 9" key="1">
    <citation type="submission" date="2016-02" db="EMBL/GenBank/DDBJ databases">
        <title>Draft genome sequence of Aeromonas trota strain 1999lcr isolated from cerebrospinal fluid (CSF).</title>
        <authorList>
            <person name="Dallagassa C.B."/>
            <person name="Prediger K.C."/>
            <person name="Weiss V.A."/>
            <person name="Assis F.E."/>
            <person name="Baura V."/>
            <person name="Cruz L.M."/>
            <person name="Souza E.M."/>
            <person name="Pedrosa F.O."/>
            <person name="Fadel-Picheth C.M."/>
        </authorList>
    </citation>
    <scope>NUCLEOTIDE SEQUENCE [LARGE SCALE GENOMIC DNA]</scope>
    <source>
        <strain evidence="8 9">1999lcr</strain>
    </source>
</reference>
<feature type="domain" description="Lysozyme inhibitor LprI-like N-terminal" evidence="6">
    <location>
        <begin position="28"/>
        <end position="106"/>
    </location>
</feature>
<gene>
    <name evidence="8" type="ORF">LCR_15085</name>
</gene>
<protein>
    <recommendedName>
        <fullName evidence="10">C-type lysozyme inhibitor domain-containing protein</fullName>
    </recommendedName>
</protein>
<comment type="caution">
    <text evidence="8">The sequence shown here is derived from an EMBL/GenBank/DDBJ whole genome shotgun (WGS) entry which is preliminary data.</text>
</comment>
<evidence type="ECO:0000256" key="5">
    <source>
        <dbReference type="SAM" id="SignalP"/>
    </source>
</evidence>
<feature type="signal peptide" evidence="5">
    <location>
        <begin position="1"/>
        <end position="21"/>
    </location>
</feature>
<feature type="domain" description="C-type lysozyme inhibitor" evidence="7">
    <location>
        <begin position="121"/>
        <end position="190"/>
    </location>
</feature>
<dbReference type="InterPro" id="IPR052755">
    <property type="entry name" value="Lysozyme_Inhibitor_LprI"/>
</dbReference>
<dbReference type="Gene3D" id="2.40.128.200">
    <property type="match status" value="1"/>
</dbReference>
<dbReference type="InterPro" id="IPR036328">
    <property type="entry name" value="MliC_sf"/>
</dbReference>
<dbReference type="SUPFAM" id="SSF141488">
    <property type="entry name" value="YdhA-like"/>
    <property type="match status" value="1"/>
</dbReference>
<dbReference type="RefSeq" id="WP_061476366.1">
    <property type="nucleotide sequence ID" value="NZ_JMGO02000004.1"/>
</dbReference>
<keyword evidence="1 5" id="KW-0732">Signal</keyword>
<keyword evidence="2" id="KW-0472">Membrane</keyword>
<dbReference type="Pfam" id="PF07007">
    <property type="entry name" value="LprI"/>
    <property type="match status" value="1"/>
</dbReference>
<accession>A0A175VKB1</accession>
<evidence type="ECO:0000256" key="3">
    <source>
        <dbReference type="ARBA" id="ARBA00023139"/>
    </source>
</evidence>
<evidence type="ECO:0008006" key="10">
    <source>
        <dbReference type="Google" id="ProtNLM"/>
    </source>
</evidence>
<keyword evidence="4" id="KW-0449">Lipoprotein</keyword>
<dbReference type="GO" id="GO:0005576">
    <property type="term" value="C:extracellular region"/>
    <property type="evidence" value="ECO:0007669"/>
    <property type="project" value="TreeGrafter"/>
</dbReference>
<dbReference type="Gene3D" id="1.20.1270.180">
    <property type="match status" value="1"/>
</dbReference>
<dbReference type="PANTHER" id="PTHR37549:SF1">
    <property type="entry name" value="LIPOPROTEIN LPRI"/>
    <property type="match status" value="1"/>
</dbReference>
<name>A0A175VKB1_AEREN</name>
<evidence type="ECO:0000259" key="6">
    <source>
        <dbReference type="Pfam" id="PF07007"/>
    </source>
</evidence>
<evidence type="ECO:0000313" key="8">
    <source>
        <dbReference type="EMBL" id="KXU80402.1"/>
    </source>
</evidence>
<organism evidence="8 9">
    <name type="scientific">Aeromonas enteropelogenes</name>
    <name type="common">Aeromonas trota</name>
    <dbReference type="NCBI Taxonomy" id="29489"/>
    <lineage>
        <taxon>Bacteria</taxon>
        <taxon>Pseudomonadati</taxon>
        <taxon>Pseudomonadota</taxon>
        <taxon>Gammaproteobacteria</taxon>
        <taxon>Aeromonadales</taxon>
        <taxon>Aeromonadaceae</taxon>
        <taxon>Aeromonas</taxon>
    </lineage>
</organism>
<sequence length="203" mass="22381">MISLKTLLLAPLALFPLLASAATPSFDCHKASGAVETLICKDAKLTALDNELADLYHKAIAQLSPEQRKTEQATQRGWIKGRNECWKGQDLRQCVEDNYKLRIAELQVTGGQLMVTAPVFYRCGDQLMLETYFYQDAKVPVAVLNLSEGNRPPLQTIAYQEPSASGARYEGQNISLFTKGDEARLERFGQPALACKVSTAQGK</sequence>
<keyword evidence="3" id="KW-0564">Palmitate</keyword>
<dbReference type="OrthoDB" id="5565855at2"/>
<dbReference type="Pfam" id="PF09864">
    <property type="entry name" value="MliC"/>
    <property type="match status" value="1"/>
</dbReference>
<evidence type="ECO:0000256" key="2">
    <source>
        <dbReference type="ARBA" id="ARBA00023136"/>
    </source>
</evidence>
<dbReference type="InterPro" id="IPR018660">
    <property type="entry name" value="MliC"/>
</dbReference>
<evidence type="ECO:0000259" key="7">
    <source>
        <dbReference type="Pfam" id="PF09864"/>
    </source>
</evidence>
<feature type="chain" id="PRO_5008043005" description="C-type lysozyme inhibitor domain-containing protein" evidence="5">
    <location>
        <begin position="22"/>
        <end position="203"/>
    </location>
</feature>
<evidence type="ECO:0000256" key="4">
    <source>
        <dbReference type="ARBA" id="ARBA00023288"/>
    </source>
</evidence>
<evidence type="ECO:0000256" key="1">
    <source>
        <dbReference type="ARBA" id="ARBA00022729"/>
    </source>
</evidence>
<dbReference type="Proteomes" id="UP000078435">
    <property type="component" value="Unassembled WGS sequence"/>
</dbReference>
<dbReference type="EMBL" id="JMGO02000004">
    <property type="protein sequence ID" value="KXU80402.1"/>
    <property type="molecule type" value="Genomic_DNA"/>
</dbReference>
<dbReference type="InterPro" id="IPR009739">
    <property type="entry name" value="LprI-like_N"/>
</dbReference>
<dbReference type="PANTHER" id="PTHR37549">
    <property type="entry name" value="LIPOPROTEIN LPRI"/>
    <property type="match status" value="1"/>
</dbReference>